<dbReference type="PANTHER" id="PTHR38779">
    <property type="entry name" value="TYPE II SECRETION SYSTEM PROTEIN I-RELATED"/>
    <property type="match status" value="1"/>
</dbReference>
<name>A0A0S4M746_9BURK</name>
<gene>
    <name evidence="11" type="ORF">Ark11_0366</name>
</gene>
<dbReference type="AlphaFoldDB" id="A0A0S4M746"/>
<reference evidence="12" key="1">
    <citation type="submission" date="2015-11" db="EMBL/GenBank/DDBJ databases">
        <authorList>
            <person name="Seth-Smith H.M.B."/>
        </authorList>
    </citation>
    <scope>NUCLEOTIDE SEQUENCE [LARGE SCALE GENOMIC DNA]</scope>
    <source>
        <strain evidence="12">2013Ark11</strain>
    </source>
</reference>
<feature type="domain" description="Type II secretion system protein GspI C-terminal" evidence="10">
    <location>
        <begin position="42"/>
        <end position="117"/>
    </location>
</feature>
<evidence type="ECO:0000256" key="4">
    <source>
        <dbReference type="ARBA" id="ARBA00022481"/>
    </source>
</evidence>
<keyword evidence="5 9" id="KW-0997">Cell inner membrane</keyword>
<dbReference type="STRING" id="1561003.Ark11_0366"/>
<dbReference type="Pfam" id="PF07963">
    <property type="entry name" value="N_methyl"/>
    <property type="match status" value="1"/>
</dbReference>
<evidence type="ECO:0000256" key="3">
    <source>
        <dbReference type="ARBA" id="ARBA00022475"/>
    </source>
</evidence>
<dbReference type="GO" id="GO:0005886">
    <property type="term" value="C:plasma membrane"/>
    <property type="evidence" value="ECO:0007669"/>
    <property type="project" value="UniProtKB-SubCell"/>
</dbReference>
<comment type="subunit">
    <text evidence="9">Type II secretion is composed of four main components: the outer membrane complex, the inner membrane complex, the cytoplasmic secretion ATPase and the periplasm-spanning pseudopilus.</text>
</comment>
<evidence type="ECO:0000256" key="5">
    <source>
        <dbReference type="ARBA" id="ARBA00022519"/>
    </source>
</evidence>
<evidence type="ECO:0000313" key="12">
    <source>
        <dbReference type="Proteomes" id="UP000198651"/>
    </source>
</evidence>
<comment type="PTM">
    <text evidence="9">Cleaved by prepilin peptidase.</text>
</comment>
<dbReference type="EMBL" id="LN906597">
    <property type="protein sequence ID" value="CUT17220.1"/>
    <property type="molecule type" value="Genomic_DNA"/>
</dbReference>
<dbReference type="InterPro" id="IPR045584">
    <property type="entry name" value="Pilin-like"/>
</dbReference>
<evidence type="ECO:0000256" key="1">
    <source>
        <dbReference type="ARBA" id="ARBA00004377"/>
    </source>
</evidence>
<dbReference type="Pfam" id="PF02501">
    <property type="entry name" value="T2SSI"/>
    <property type="match status" value="1"/>
</dbReference>
<evidence type="ECO:0000313" key="11">
    <source>
        <dbReference type="EMBL" id="CUT17220.1"/>
    </source>
</evidence>
<dbReference type="SUPFAM" id="SSF54523">
    <property type="entry name" value="Pili subunits"/>
    <property type="match status" value="1"/>
</dbReference>
<evidence type="ECO:0000256" key="7">
    <source>
        <dbReference type="ARBA" id="ARBA00022989"/>
    </source>
</evidence>
<dbReference type="OrthoDB" id="5296572at2"/>
<sequence length="125" mass="13888">MARVFHGFTLLEVLVAVVLVAIALIAGQRSVSQSLNVFSFVKQHQIAVWVAQNQASVLYAGHVWPDLGQMSFDCSDMGVRFTCRRRVSSTEDSLFREAEFCVFSADNHSRLICLSVVINHAKGML</sequence>
<evidence type="ECO:0000256" key="9">
    <source>
        <dbReference type="RuleBase" id="RU368030"/>
    </source>
</evidence>
<organism evidence="11 12">
    <name type="scientific">Candidatus Ichthyocystis hellenicum</name>
    <dbReference type="NCBI Taxonomy" id="1561003"/>
    <lineage>
        <taxon>Bacteria</taxon>
        <taxon>Pseudomonadati</taxon>
        <taxon>Pseudomonadota</taxon>
        <taxon>Betaproteobacteria</taxon>
        <taxon>Burkholderiales</taxon>
        <taxon>Candidatus Ichthyocystis</taxon>
    </lineage>
</organism>
<dbReference type="GO" id="GO:0015628">
    <property type="term" value="P:protein secretion by the type II secretion system"/>
    <property type="evidence" value="ECO:0007669"/>
    <property type="project" value="UniProtKB-UniRule"/>
</dbReference>
<dbReference type="RefSeq" id="WP_092343156.1">
    <property type="nucleotide sequence ID" value="NZ_FLSL01000092.1"/>
</dbReference>
<dbReference type="InterPro" id="IPR010052">
    <property type="entry name" value="T2SS_protein-GspI"/>
</dbReference>
<dbReference type="Gene3D" id="3.30.1300.30">
    <property type="entry name" value="GSPII I/J protein-like"/>
    <property type="match status" value="1"/>
</dbReference>
<keyword evidence="8 9" id="KW-0472">Membrane</keyword>
<evidence type="ECO:0000256" key="8">
    <source>
        <dbReference type="ARBA" id="ARBA00023136"/>
    </source>
</evidence>
<keyword evidence="4 9" id="KW-0488">Methylation</keyword>
<evidence type="ECO:0000259" key="10">
    <source>
        <dbReference type="Pfam" id="PF02501"/>
    </source>
</evidence>
<keyword evidence="6 9" id="KW-0812">Transmembrane</keyword>
<evidence type="ECO:0000256" key="6">
    <source>
        <dbReference type="ARBA" id="ARBA00022692"/>
    </source>
</evidence>
<keyword evidence="7 9" id="KW-1133">Transmembrane helix</keyword>
<comment type="subcellular location">
    <subcellularLocation>
        <location evidence="1 9">Cell inner membrane</location>
        <topology evidence="1 9">Single-pass membrane protein</topology>
    </subcellularLocation>
</comment>
<dbReference type="Proteomes" id="UP000198651">
    <property type="component" value="Chromosome I"/>
</dbReference>
<dbReference type="GO" id="GO:0015627">
    <property type="term" value="C:type II protein secretion system complex"/>
    <property type="evidence" value="ECO:0007669"/>
    <property type="project" value="UniProtKB-UniRule"/>
</dbReference>
<dbReference type="InterPro" id="IPR012902">
    <property type="entry name" value="N_methyl_site"/>
</dbReference>
<dbReference type="PANTHER" id="PTHR38779:SF2">
    <property type="entry name" value="TYPE II SECRETION SYSTEM PROTEIN I-RELATED"/>
    <property type="match status" value="1"/>
</dbReference>
<dbReference type="NCBIfam" id="TIGR02532">
    <property type="entry name" value="IV_pilin_GFxxxE"/>
    <property type="match status" value="1"/>
</dbReference>
<evidence type="ECO:0000256" key="2">
    <source>
        <dbReference type="ARBA" id="ARBA00008358"/>
    </source>
</evidence>
<accession>A0A0S4M746</accession>
<feature type="transmembrane region" description="Helical" evidence="9">
    <location>
        <begin position="6"/>
        <end position="26"/>
    </location>
</feature>
<keyword evidence="12" id="KW-1185">Reference proteome</keyword>
<protein>
    <recommendedName>
        <fullName evidence="9">Type II secretion system protein I</fullName>
        <shortName evidence="9">T2SS minor pseudopilin I</shortName>
    </recommendedName>
</protein>
<dbReference type="InterPro" id="IPR003413">
    <property type="entry name" value="T2SS_GspI_C"/>
</dbReference>
<comment type="function">
    <text evidence="9">Component of the type II secretion system required for the energy-dependent secretion of extracellular factors such as proteases and toxins from the periplasm.</text>
</comment>
<keyword evidence="3" id="KW-1003">Cell membrane</keyword>
<comment type="similarity">
    <text evidence="2 9">Belongs to the GSP I family.</text>
</comment>
<proteinExistence type="inferred from homology"/>
<dbReference type="NCBIfam" id="TIGR01707">
    <property type="entry name" value="gspI"/>
    <property type="match status" value="1"/>
</dbReference>
<dbReference type="PROSITE" id="PS00409">
    <property type="entry name" value="PROKAR_NTER_METHYL"/>
    <property type="match status" value="1"/>
</dbReference>